<sequence>MVAKVYRHGPKAGGPNYLYRFTNHVCRERQIQSSADVASAEMTDA</sequence>
<dbReference type="AlphaFoldDB" id="A0A0B8QL51"/>
<name>A0A0B8QL51_9VIBR</name>
<evidence type="ECO:0000313" key="2">
    <source>
        <dbReference type="Proteomes" id="UP000031666"/>
    </source>
</evidence>
<evidence type="ECO:0000313" key="1">
    <source>
        <dbReference type="EMBL" id="GAM75808.1"/>
    </source>
</evidence>
<gene>
    <name evidence="1" type="ORF">JCM19241_106</name>
</gene>
<organism evidence="1 2">
    <name type="scientific">Vibrio ishigakensis</name>
    <dbReference type="NCBI Taxonomy" id="1481914"/>
    <lineage>
        <taxon>Bacteria</taxon>
        <taxon>Pseudomonadati</taxon>
        <taxon>Pseudomonadota</taxon>
        <taxon>Gammaproteobacteria</taxon>
        <taxon>Vibrionales</taxon>
        <taxon>Vibrionaceae</taxon>
        <taxon>Vibrio</taxon>
    </lineage>
</organism>
<protein>
    <submittedName>
        <fullName evidence="1">Uncharacterized protein</fullName>
    </submittedName>
</protein>
<dbReference type="Proteomes" id="UP000031666">
    <property type="component" value="Unassembled WGS sequence"/>
</dbReference>
<comment type="caution">
    <text evidence="1">The sequence shown here is derived from an EMBL/GenBank/DDBJ whole genome shotgun (WGS) entry which is preliminary data.</text>
</comment>
<reference evidence="1 2" key="1">
    <citation type="submission" date="2015-01" db="EMBL/GenBank/DDBJ databases">
        <title>Vibrio sp. C94 JCM 19241 whole genome shotgun sequence.</title>
        <authorList>
            <person name="Sawabe T."/>
            <person name="Meirelles P."/>
            <person name="Feng G."/>
            <person name="Sayaka M."/>
            <person name="Hattori M."/>
            <person name="Ohkuma M."/>
        </authorList>
    </citation>
    <scope>NUCLEOTIDE SEQUENCE [LARGE SCALE GENOMIC DNA]</scope>
    <source>
        <strain evidence="2">JCM 19241</strain>
    </source>
</reference>
<dbReference type="EMBL" id="BBSC01000005">
    <property type="protein sequence ID" value="GAM75808.1"/>
    <property type="molecule type" value="Genomic_DNA"/>
</dbReference>
<accession>A0A0B8QL51</accession>
<proteinExistence type="predicted"/>
<reference evidence="1 2" key="2">
    <citation type="submission" date="2015-01" db="EMBL/GenBank/DDBJ databases">
        <authorList>
            <consortium name="NBRP consortium"/>
            <person name="Sawabe T."/>
            <person name="Meirelles P."/>
            <person name="Feng G."/>
            <person name="Sayaka M."/>
            <person name="Hattori M."/>
            <person name="Ohkuma M."/>
        </authorList>
    </citation>
    <scope>NUCLEOTIDE SEQUENCE [LARGE SCALE GENOMIC DNA]</scope>
    <source>
        <strain evidence="2">JCM 19241</strain>
    </source>
</reference>